<dbReference type="PANTHER" id="PTHR47260:SF3">
    <property type="entry name" value="THIOESTERASE FAMILY PROTEIN (AFU_ORTHOLOGUE AFUA_7G03960)"/>
    <property type="match status" value="1"/>
</dbReference>
<dbReference type="OrthoDB" id="9792301at2"/>
<evidence type="ECO:0000313" key="3">
    <source>
        <dbReference type="Proteomes" id="UP000192731"/>
    </source>
</evidence>
<dbReference type="CDD" id="cd03440">
    <property type="entry name" value="hot_dog"/>
    <property type="match status" value="1"/>
</dbReference>
<accession>A0A1W1UVT7</accession>
<name>A0A1W1UVT7_DESTI</name>
<dbReference type="Gene3D" id="3.10.129.10">
    <property type="entry name" value="Hotdog Thioesterase"/>
    <property type="match status" value="1"/>
</dbReference>
<protein>
    <submittedName>
        <fullName evidence="2">Acyl-coenzyme A thioesterase PaaI, contains HGG motif</fullName>
    </submittedName>
</protein>
<organism evidence="2 3">
    <name type="scientific">Desulfonispora thiosulfatigenes DSM 11270</name>
    <dbReference type="NCBI Taxonomy" id="656914"/>
    <lineage>
        <taxon>Bacteria</taxon>
        <taxon>Bacillati</taxon>
        <taxon>Bacillota</taxon>
        <taxon>Clostridia</taxon>
        <taxon>Eubacteriales</taxon>
        <taxon>Peptococcaceae</taxon>
        <taxon>Desulfonispora</taxon>
    </lineage>
</organism>
<dbReference type="AlphaFoldDB" id="A0A1W1UVT7"/>
<dbReference type="SUPFAM" id="SSF54637">
    <property type="entry name" value="Thioesterase/thiol ester dehydrase-isomerase"/>
    <property type="match status" value="1"/>
</dbReference>
<dbReference type="InterPro" id="IPR006683">
    <property type="entry name" value="Thioestr_dom"/>
</dbReference>
<dbReference type="EMBL" id="FWWT01000012">
    <property type="protein sequence ID" value="SMB85278.1"/>
    <property type="molecule type" value="Genomic_DNA"/>
</dbReference>
<proteinExistence type="predicted"/>
<dbReference type="STRING" id="656914.SAMN00017405_1625"/>
<dbReference type="InterPro" id="IPR052061">
    <property type="entry name" value="PTE-AB_protein"/>
</dbReference>
<feature type="domain" description="Thioesterase" evidence="1">
    <location>
        <begin position="46"/>
        <end position="111"/>
    </location>
</feature>
<dbReference type="InterPro" id="IPR029069">
    <property type="entry name" value="HotDog_dom_sf"/>
</dbReference>
<sequence>MDFNYDHMCFACGEGNVKGLKLKFFKEGNKIITEFIASEEHQGYPGIMHGGLITTILDELMSRSVNSLGFFGVTARMEIRFREQVPIGEKIRYESKIINERKKVVDLEGKAILPNGKIAAETMARFMIMGDLKDFENC</sequence>
<evidence type="ECO:0000313" key="2">
    <source>
        <dbReference type="EMBL" id="SMB85278.1"/>
    </source>
</evidence>
<evidence type="ECO:0000259" key="1">
    <source>
        <dbReference type="Pfam" id="PF03061"/>
    </source>
</evidence>
<dbReference type="Proteomes" id="UP000192731">
    <property type="component" value="Unassembled WGS sequence"/>
</dbReference>
<gene>
    <name evidence="2" type="ORF">SAMN00017405_1625</name>
</gene>
<reference evidence="2 3" key="1">
    <citation type="submission" date="2017-04" db="EMBL/GenBank/DDBJ databases">
        <authorList>
            <person name="Afonso C.L."/>
            <person name="Miller P.J."/>
            <person name="Scott M.A."/>
            <person name="Spackman E."/>
            <person name="Goraichik I."/>
            <person name="Dimitrov K.M."/>
            <person name="Suarez D.L."/>
            <person name="Swayne D.E."/>
        </authorList>
    </citation>
    <scope>NUCLEOTIDE SEQUENCE [LARGE SCALE GENOMIC DNA]</scope>
    <source>
        <strain evidence="2 3">DSM 11270</strain>
    </source>
</reference>
<dbReference type="Pfam" id="PF03061">
    <property type="entry name" value="4HBT"/>
    <property type="match status" value="1"/>
</dbReference>
<dbReference type="RefSeq" id="WP_084052447.1">
    <property type="nucleotide sequence ID" value="NZ_FWWT01000012.1"/>
</dbReference>
<dbReference type="PANTHER" id="PTHR47260">
    <property type="entry name" value="UPF0644 PROTEIN PB2B4.06"/>
    <property type="match status" value="1"/>
</dbReference>
<keyword evidence="3" id="KW-1185">Reference proteome</keyword>